<evidence type="ECO:0000313" key="8">
    <source>
        <dbReference type="EMBL" id="PFG37359.1"/>
    </source>
</evidence>
<feature type="transmembrane region" description="Helical" evidence="7">
    <location>
        <begin position="61"/>
        <end position="78"/>
    </location>
</feature>
<evidence type="ECO:0000256" key="1">
    <source>
        <dbReference type="ARBA" id="ARBA00000085"/>
    </source>
</evidence>
<name>A0A2A9EGL0_9MICO</name>
<keyword evidence="7" id="KW-0812">Transmembrane</keyword>
<dbReference type="Proteomes" id="UP000221394">
    <property type="component" value="Unassembled WGS sequence"/>
</dbReference>
<organism evidence="8 9">
    <name type="scientific">Flavimobilis soli</name>
    <dbReference type="NCBI Taxonomy" id="442709"/>
    <lineage>
        <taxon>Bacteria</taxon>
        <taxon>Bacillati</taxon>
        <taxon>Actinomycetota</taxon>
        <taxon>Actinomycetes</taxon>
        <taxon>Micrococcales</taxon>
        <taxon>Jonesiaceae</taxon>
        <taxon>Flavimobilis</taxon>
    </lineage>
</organism>
<keyword evidence="5" id="KW-0902">Two-component regulatory system</keyword>
<comment type="caution">
    <text evidence="8">The sequence shown here is derived from an EMBL/GenBank/DDBJ whole genome shotgun (WGS) entry which is preliminary data.</text>
</comment>
<dbReference type="EC" id="2.7.13.3" evidence="2"/>
<accession>A0A2A9EGL0</accession>
<dbReference type="GO" id="GO:0004673">
    <property type="term" value="F:protein histidine kinase activity"/>
    <property type="evidence" value="ECO:0007669"/>
    <property type="project" value="UniProtKB-EC"/>
</dbReference>
<dbReference type="RefSeq" id="WP_098458418.1">
    <property type="nucleotide sequence ID" value="NZ_PDJH01000001.1"/>
</dbReference>
<evidence type="ECO:0000256" key="5">
    <source>
        <dbReference type="ARBA" id="ARBA00023012"/>
    </source>
</evidence>
<dbReference type="InterPro" id="IPR036890">
    <property type="entry name" value="HATPase_C_sf"/>
</dbReference>
<dbReference type="PANTHER" id="PTHR24421">
    <property type="entry name" value="NITRATE/NITRITE SENSOR PROTEIN NARX-RELATED"/>
    <property type="match status" value="1"/>
</dbReference>
<dbReference type="OrthoDB" id="3573097at2"/>
<keyword evidence="4 8" id="KW-0418">Kinase</keyword>
<proteinExistence type="predicted"/>
<reference evidence="8 9" key="1">
    <citation type="submission" date="2017-10" db="EMBL/GenBank/DDBJ databases">
        <title>Sequencing the genomes of 1000 actinobacteria strains.</title>
        <authorList>
            <person name="Klenk H.-P."/>
        </authorList>
    </citation>
    <scope>NUCLEOTIDE SEQUENCE [LARGE SCALE GENOMIC DNA]</scope>
    <source>
        <strain evidence="8 9">DSM 21574</strain>
    </source>
</reference>
<dbReference type="PANTHER" id="PTHR24421:SF10">
    <property type="entry name" value="NITRATE_NITRITE SENSOR PROTEIN NARQ"/>
    <property type="match status" value="1"/>
</dbReference>
<dbReference type="Gene3D" id="3.30.565.10">
    <property type="entry name" value="Histidine kinase-like ATPase, C-terminal domain"/>
    <property type="match status" value="1"/>
</dbReference>
<evidence type="ECO:0000313" key="9">
    <source>
        <dbReference type="Proteomes" id="UP000221394"/>
    </source>
</evidence>
<feature type="transmembrane region" description="Helical" evidence="7">
    <location>
        <begin position="90"/>
        <end position="114"/>
    </location>
</feature>
<feature type="region of interest" description="Disordered" evidence="6">
    <location>
        <begin position="426"/>
        <end position="449"/>
    </location>
</feature>
<evidence type="ECO:0000256" key="4">
    <source>
        <dbReference type="ARBA" id="ARBA00022777"/>
    </source>
</evidence>
<feature type="transmembrane region" description="Helical" evidence="7">
    <location>
        <begin position="126"/>
        <end position="145"/>
    </location>
</feature>
<sequence>MDSKRGLAAWIRQSDERQDMWALTASTFAILALFFVVGGFYVATVAGLRDPATLPEAGVRAIANSTVSLVFCVLLWIGGVHRFQGSWRSVVIIVVCAVVASFTRNWAFMIAGVVPQSESELLLAELVAGVAFFASSALLGLRYMISQHRLRAEERQRAYENLQRALALRALEKEEIKVRRSIAEGLHGSLQQRLVILAVRIDQLIETAEREGAPLEFVEQLLELRADLDRTREDDVRAMSRMLYPEGLEIGVVAAVRMLLRRLPTGIATSLEVGDTLREVDEPGSSKINESDRLLIVRVVEEGVTNALRHGHASQFRLKLDLVDGAVLLQLSSNGATVDKARLGAGSVLARIRERLALVGGTVVLSDDLHRPGADLALVHGLHVHLRGVVPLDLDGNQRRLDADEALSVLESWTVRGFLEPDIRDAVASPRSPAEPAGEQQAPARRSQA</sequence>
<dbReference type="SUPFAM" id="SSF55874">
    <property type="entry name" value="ATPase domain of HSP90 chaperone/DNA topoisomerase II/histidine kinase"/>
    <property type="match status" value="1"/>
</dbReference>
<evidence type="ECO:0000256" key="7">
    <source>
        <dbReference type="SAM" id="Phobius"/>
    </source>
</evidence>
<dbReference type="EMBL" id="PDJH01000001">
    <property type="protein sequence ID" value="PFG37359.1"/>
    <property type="molecule type" value="Genomic_DNA"/>
</dbReference>
<comment type="catalytic activity">
    <reaction evidence="1">
        <text>ATP + protein L-histidine = ADP + protein N-phospho-L-histidine.</text>
        <dbReference type="EC" id="2.7.13.3"/>
    </reaction>
</comment>
<protein>
    <recommendedName>
        <fullName evidence="2">histidine kinase</fullName>
        <ecNumber evidence="2">2.7.13.3</ecNumber>
    </recommendedName>
</protein>
<gene>
    <name evidence="8" type="ORF">ATL41_2118</name>
</gene>
<feature type="compositionally biased region" description="Low complexity" evidence="6">
    <location>
        <begin position="434"/>
        <end position="449"/>
    </location>
</feature>
<dbReference type="GO" id="GO:0000160">
    <property type="term" value="P:phosphorelay signal transduction system"/>
    <property type="evidence" value="ECO:0007669"/>
    <property type="project" value="UniProtKB-KW"/>
</dbReference>
<evidence type="ECO:0000256" key="6">
    <source>
        <dbReference type="SAM" id="MobiDB-lite"/>
    </source>
</evidence>
<keyword evidence="7" id="KW-1133">Transmembrane helix</keyword>
<evidence type="ECO:0000256" key="2">
    <source>
        <dbReference type="ARBA" id="ARBA00012438"/>
    </source>
</evidence>
<feature type="transmembrane region" description="Helical" evidence="7">
    <location>
        <begin position="21"/>
        <end position="41"/>
    </location>
</feature>
<keyword evidence="7" id="KW-0472">Membrane</keyword>
<evidence type="ECO:0000256" key="3">
    <source>
        <dbReference type="ARBA" id="ARBA00022679"/>
    </source>
</evidence>
<dbReference type="InterPro" id="IPR050482">
    <property type="entry name" value="Sensor_HK_TwoCompSys"/>
</dbReference>
<dbReference type="AlphaFoldDB" id="A0A2A9EGL0"/>
<keyword evidence="3" id="KW-0808">Transferase</keyword>
<keyword evidence="9" id="KW-1185">Reference proteome</keyword>